<evidence type="ECO:0000313" key="1">
    <source>
        <dbReference type="EMBL" id="EGC32328.1"/>
    </source>
</evidence>
<organism evidence="1 2">
    <name type="scientific">Dictyostelium purpureum</name>
    <name type="common">Slime mold</name>
    <dbReference type="NCBI Taxonomy" id="5786"/>
    <lineage>
        <taxon>Eukaryota</taxon>
        <taxon>Amoebozoa</taxon>
        <taxon>Evosea</taxon>
        <taxon>Eumycetozoa</taxon>
        <taxon>Dictyostelia</taxon>
        <taxon>Dictyosteliales</taxon>
        <taxon>Dictyosteliaceae</taxon>
        <taxon>Dictyostelium</taxon>
    </lineage>
</organism>
<dbReference type="GeneID" id="10507328"/>
<dbReference type="AlphaFoldDB" id="F0ZUN8"/>
<dbReference type="Proteomes" id="UP000001064">
    <property type="component" value="Unassembled WGS sequence"/>
</dbReference>
<dbReference type="Gene3D" id="2.170.270.10">
    <property type="entry name" value="SET domain"/>
    <property type="match status" value="1"/>
</dbReference>
<gene>
    <name evidence="1" type="ORF">DICPUDRAFT_81815</name>
</gene>
<dbReference type="RefSeq" id="XP_003291130.1">
    <property type="nucleotide sequence ID" value="XM_003291082.1"/>
</dbReference>
<sequence>MISRITNSLRSIGNKYKNNKNGIAYLQSDQEMADTFKTFIATETFKSVYYNNEGDFKKFLDNSDNINGILNEAENTKYMKQKESISQVLNTQLLEMYELMHSYGGKNSYPPPLKDLPYYSMEEKLKRCLSIKETDNRGEPIEHPRGFKIHVKSSTVDHEEAGYGVYIEGEVIPGTVVALYPGDTYDGENIPPSIVRENEYMMSRYDGTIIDGRSWNKKCDELTLKSKMFKEIGTNVKPTDILCYRNPFAIGNFINHPPADDQPNVIAYAFNYRRGFPDHLVHYIPNRTITENQYFSDNSVIRRGVVLIAFKPIINSELFLNYRFNPDLPYPDWYTQPDLEEAKRRWGERRSISIHSVLNKFK</sequence>
<dbReference type="EMBL" id="GL871198">
    <property type="protein sequence ID" value="EGC32328.1"/>
    <property type="molecule type" value="Genomic_DNA"/>
</dbReference>
<dbReference type="VEuPathDB" id="AmoebaDB:DICPUDRAFT_81815"/>
<dbReference type="OrthoDB" id="442460at2759"/>
<dbReference type="CDD" id="cd10537">
    <property type="entry name" value="SET_SETD9"/>
    <property type="match status" value="1"/>
</dbReference>
<proteinExistence type="predicted"/>
<reference evidence="2" key="1">
    <citation type="journal article" date="2011" name="Genome Biol.">
        <title>Comparative genomics of the social amoebae Dictyostelium discoideum and Dictyostelium purpureum.</title>
        <authorList>
            <consortium name="US DOE Joint Genome Institute (JGI-PGF)"/>
            <person name="Sucgang R."/>
            <person name="Kuo A."/>
            <person name="Tian X."/>
            <person name="Salerno W."/>
            <person name="Parikh A."/>
            <person name="Feasley C.L."/>
            <person name="Dalin E."/>
            <person name="Tu H."/>
            <person name="Huang E."/>
            <person name="Barry K."/>
            <person name="Lindquist E."/>
            <person name="Shapiro H."/>
            <person name="Bruce D."/>
            <person name="Schmutz J."/>
            <person name="Salamov A."/>
            <person name="Fey P."/>
            <person name="Gaudet P."/>
            <person name="Anjard C."/>
            <person name="Babu M.M."/>
            <person name="Basu S."/>
            <person name="Bushmanova Y."/>
            <person name="van der Wel H."/>
            <person name="Katoh-Kurasawa M."/>
            <person name="Dinh C."/>
            <person name="Coutinho P.M."/>
            <person name="Saito T."/>
            <person name="Elias M."/>
            <person name="Schaap P."/>
            <person name="Kay R.R."/>
            <person name="Henrissat B."/>
            <person name="Eichinger L."/>
            <person name="Rivero F."/>
            <person name="Putnam N.H."/>
            <person name="West C.M."/>
            <person name="Loomis W.F."/>
            <person name="Chisholm R.L."/>
            <person name="Shaulsky G."/>
            <person name="Strassmann J.E."/>
            <person name="Queller D.C."/>
            <person name="Kuspa A."/>
            <person name="Grigoriev I.V."/>
        </authorList>
    </citation>
    <scope>NUCLEOTIDE SEQUENCE [LARGE SCALE GENOMIC DNA]</scope>
    <source>
        <strain evidence="2">QSDP1</strain>
    </source>
</reference>
<keyword evidence="2" id="KW-1185">Reference proteome</keyword>
<dbReference type="InterPro" id="IPR046341">
    <property type="entry name" value="SET_dom_sf"/>
</dbReference>
<dbReference type="PANTHER" id="PTHR33524">
    <property type="entry name" value="C5ORF35"/>
    <property type="match status" value="1"/>
</dbReference>
<protein>
    <recommendedName>
        <fullName evidence="3">SET domain-containing protein</fullName>
    </recommendedName>
</protein>
<evidence type="ECO:0000313" key="2">
    <source>
        <dbReference type="Proteomes" id="UP000001064"/>
    </source>
</evidence>
<accession>F0ZUN8</accession>
<name>F0ZUN8_DICPU</name>
<evidence type="ECO:0008006" key="3">
    <source>
        <dbReference type="Google" id="ProtNLM"/>
    </source>
</evidence>
<dbReference type="KEGG" id="dpp:DICPUDRAFT_81815"/>
<dbReference type="eggNOG" id="ENOG502QWAW">
    <property type="taxonomic scope" value="Eukaryota"/>
</dbReference>
<dbReference type="InParanoid" id="F0ZUN8"/>
<dbReference type="PANTHER" id="PTHR33524:SF1">
    <property type="entry name" value="SET DOMAIN-CONTAINING PROTEIN"/>
    <property type="match status" value="1"/>
</dbReference>
<dbReference type="InterPro" id="IPR040415">
    <property type="entry name" value="SETD9"/>
</dbReference>
<dbReference type="OMA" id="WNKRADE"/>